<dbReference type="Pfam" id="PF13692">
    <property type="entry name" value="Glyco_trans_1_4"/>
    <property type="match status" value="1"/>
</dbReference>
<comment type="caution">
    <text evidence="5">The sequence shown here is derived from an EMBL/GenBank/DDBJ whole genome shotgun (WGS) entry which is preliminary data.</text>
</comment>
<sequence length="349" mass="37639">MSSEVDHSTSVVHVVDRLTGGVPVAVCDYIRNSPRGIRHTILSPWVEGRPSPIWDDVDAAHLDLGASRLRQPMRTRAALRGSDADVIHAHSSFPGAFVRLVRPSGIPVVYSPHCFKFDDPSVSRALRTAVRGAERLLARRTDVFAVLSGHEADLARQLGAGARVARVPNTASVPPRAPRAHAQDAPRRIGMVGRLAGQKDPAMMIALARELAAGPAPVEAVWIGGGDDAWMQRLQEAGVRVTGWLRKDEVTRELDALSLYVHTASYEGFPLSVLDAAARGIPVLGRRIPSLDEVGLLTFDSASDGAASVRRLLDDPAALRDAQERGERMLAQMNPTTQADALDAVWRGI</sequence>
<accession>A0ABU3RSH9</accession>
<evidence type="ECO:0000256" key="1">
    <source>
        <dbReference type="ARBA" id="ARBA00021292"/>
    </source>
</evidence>
<feature type="domain" description="Glycosyltransferase subfamily 4-like N-terminal" evidence="4">
    <location>
        <begin position="35"/>
        <end position="169"/>
    </location>
</feature>
<dbReference type="InterPro" id="IPR028098">
    <property type="entry name" value="Glyco_trans_4-like_N"/>
</dbReference>
<dbReference type="Proteomes" id="UP001256673">
    <property type="component" value="Unassembled WGS sequence"/>
</dbReference>
<evidence type="ECO:0000256" key="3">
    <source>
        <dbReference type="ARBA" id="ARBA00022679"/>
    </source>
</evidence>
<dbReference type="InterPro" id="IPR050194">
    <property type="entry name" value="Glycosyltransferase_grp1"/>
</dbReference>
<evidence type="ECO:0000313" key="6">
    <source>
        <dbReference type="Proteomes" id="UP001256673"/>
    </source>
</evidence>
<keyword evidence="2 5" id="KW-0328">Glycosyltransferase</keyword>
<dbReference type="CDD" id="cd03801">
    <property type="entry name" value="GT4_PimA-like"/>
    <property type="match status" value="1"/>
</dbReference>
<keyword evidence="3 5" id="KW-0808">Transferase</keyword>
<keyword evidence="6" id="KW-1185">Reference proteome</keyword>
<dbReference type="PANTHER" id="PTHR45947">
    <property type="entry name" value="SULFOQUINOVOSYL TRANSFERASE SQD2"/>
    <property type="match status" value="1"/>
</dbReference>
<dbReference type="Pfam" id="PF13579">
    <property type="entry name" value="Glyco_trans_4_4"/>
    <property type="match status" value="1"/>
</dbReference>
<evidence type="ECO:0000256" key="2">
    <source>
        <dbReference type="ARBA" id="ARBA00022676"/>
    </source>
</evidence>
<organism evidence="5 6">
    <name type="scientific">Microbacterium algihabitans</name>
    <dbReference type="NCBI Taxonomy" id="3075992"/>
    <lineage>
        <taxon>Bacteria</taxon>
        <taxon>Bacillati</taxon>
        <taxon>Actinomycetota</taxon>
        <taxon>Actinomycetes</taxon>
        <taxon>Micrococcales</taxon>
        <taxon>Microbacteriaceae</taxon>
        <taxon>Microbacterium</taxon>
    </lineage>
</organism>
<evidence type="ECO:0000313" key="5">
    <source>
        <dbReference type="EMBL" id="MDU0325774.1"/>
    </source>
</evidence>
<name>A0ABU3RSH9_9MICO</name>
<protein>
    <recommendedName>
        <fullName evidence="1">D-inositol 3-phosphate glycosyltransferase</fullName>
    </recommendedName>
</protein>
<dbReference type="SUPFAM" id="SSF53756">
    <property type="entry name" value="UDP-Glycosyltransferase/glycogen phosphorylase"/>
    <property type="match status" value="1"/>
</dbReference>
<dbReference type="RefSeq" id="WP_316000650.1">
    <property type="nucleotide sequence ID" value="NZ_JAWDIU010000001.1"/>
</dbReference>
<dbReference type="EMBL" id="JAWDIU010000001">
    <property type="protein sequence ID" value="MDU0325774.1"/>
    <property type="molecule type" value="Genomic_DNA"/>
</dbReference>
<dbReference type="Gene3D" id="3.40.50.2000">
    <property type="entry name" value="Glycogen Phosphorylase B"/>
    <property type="match status" value="2"/>
</dbReference>
<gene>
    <name evidence="5" type="ORF">RWH43_03280</name>
</gene>
<dbReference type="GO" id="GO:0016757">
    <property type="term" value="F:glycosyltransferase activity"/>
    <property type="evidence" value="ECO:0007669"/>
    <property type="project" value="UniProtKB-KW"/>
</dbReference>
<proteinExistence type="predicted"/>
<evidence type="ECO:0000259" key="4">
    <source>
        <dbReference type="Pfam" id="PF13579"/>
    </source>
</evidence>
<dbReference type="PANTHER" id="PTHR45947:SF3">
    <property type="entry name" value="SULFOQUINOVOSYL TRANSFERASE SQD2"/>
    <property type="match status" value="1"/>
</dbReference>
<reference evidence="5 6" key="1">
    <citation type="submission" date="2023-09" db="EMBL/GenBank/DDBJ databases">
        <title>Microbacterium fusihabitans sp. nov., Microbacterium phycihabitans sp. nov., and Microbacterium cervinum sp. nov., isolated from dried seaweeds of beach.</title>
        <authorList>
            <person name="Lee S.D."/>
        </authorList>
    </citation>
    <scope>NUCLEOTIDE SEQUENCE [LARGE SCALE GENOMIC DNA]</scope>
    <source>
        <strain evidence="5 6">KSW2-21</strain>
    </source>
</reference>